<reference evidence="2" key="1">
    <citation type="journal article" date="2019" name="Int. J. Syst. Evol. Microbiol.">
        <title>The Global Catalogue of Microorganisms (GCM) 10K type strain sequencing project: providing services to taxonomists for standard genome sequencing and annotation.</title>
        <authorList>
            <consortium name="The Broad Institute Genomics Platform"/>
            <consortium name="The Broad Institute Genome Sequencing Center for Infectious Disease"/>
            <person name="Wu L."/>
            <person name="Ma J."/>
        </authorList>
    </citation>
    <scope>NUCLEOTIDE SEQUENCE [LARGE SCALE GENOMIC DNA]</scope>
    <source>
        <strain evidence="2">JCM 17919</strain>
    </source>
</reference>
<protein>
    <recommendedName>
        <fullName evidence="3">Lipoprotein</fullName>
    </recommendedName>
</protein>
<organism evidence="1 2">
    <name type="scientific">Flaviaesturariibacter amylovorans</name>
    <dbReference type="NCBI Taxonomy" id="1084520"/>
    <lineage>
        <taxon>Bacteria</taxon>
        <taxon>Pseudomonadati</taxon>
        <taxon>Bacteroidota</taxon>
        <taxon>Chitinophagia</taxon>
        <taxon>Chitinophagales</taxon>
        <taxon>Chitinophagaceae</taxon>
        <taxon>Flaviaestuariibacter</taxon>
    </lineage>
</organism>
<gene>
    <name evidence="1" type="ORF">GCM10023184_44630</name>
</gene>
<keyword evidence="2" id="KW-1185">Reference proteome</keyword>
<evidence type="ECO:0000313" key="1">
    <source>
        <dbReference type="EMBL" id="GAA4343939.1"/>
    </source>
</evidence>
<accession>A0ABP8HSY9</accession>
<dbReference type="PROSITE" id="PS51257">
    <property type="entry name" value="PROKAR_LIPOPROTEIN"/>
    <property type="match status" value="1"/>
</dbReference>
<dbReference type="Proteomes" id="UP001501725">
    <property type="component" value="Unassembled WGS sequence"/>
</dbReference>
<evidence type="ECO:0008006" key="3">
    <source>
        <dbReference type="Google" id="ProtNLM"/>
    </source>
</evidence>
<dbReference type="EMBL" id="BAABGY010000018">
    <property type="protein sequence ID" value="GAA4343939.1"/>
    <property type="molecule type" value="Genomic_DNA"/>
</dbReference>
<name>A0ABP8HSY9_9BACT</name>
<sequence>MKKSKAIELVLITAALASCKEPKKEWESANGTRTYLRSDSTAPYTRAHYGGNPGSALLWYYAFRPYGGFYGSGYRRAGYYSGALHENSNVGNNGVKNGIVRGGFGRGGYTVSS</sequence>
<evidence type="ECO:0000313" key="2">
    <source>
        <dbReference type="Proteomes" id="UP001501725"/>
    </source>
</evidence>
<dbReference type="RefSeq" id="WP_345258223.1">
    <property type="nucleotide sequence ID" value="NZ_BAABGY010000018.1"/>
</dbReference>
<proteinExistence type="predicted"/>
<comment type="caution">
    <text evidence="1">The sequence shown here is derived from an EMBL/GenBank/DDBJ whole genome shotgun (WGS) entry which is preliminary data.</text>
</comment>